<dbReference type="Gene3D" id="3.30.70.330">
    <property type="match status" value="2"/>
</dbReference>
<dbReference type="PANTHER" id="PTHR32343">
    <property type="entry name" value="SERINE/ARGININE-RICH SPLICING FACTOR"/>
    <property type="match status" value="1"/>
</dbReference>
<dbReference type="InterPro" id="IPR000504">
    <property type="entry name" value="RRM_dom"/>
</dbReference>
<dbReference type="EMBL" id="JAEPRB010000266">
    <property type="protein sequence ID" value="KAG2217881.1"/>
    <property type="molecule type" value="Genomic_DNA"/>
</dbReference>
<evidence type="ECO:0000256" key="1">
    <source>
        <dbReference type="PROSITE-ProRule" id="PRU00176"/>
    </source>
</evidence>
<keyword evidence="1" id="KW-0694">RNA-binding</keyword>
<evidence type="ECO:0000313" key="4">
    <source>
        <dbReference type="EMBL" id="KAG2217881.1"/>
    </source>
</evidence>
<dbReference type="InterPro" id="IPR012677">
    <property type="entry name" value="Nucleotide-bd_a/b_plait_sf"/>
</dbReference>
<proteinExistence type="predicted"/>
<feature type="domain" description="RRM" evidence="3">
    <location>
        <begin position="111"/>
        <end position="186"/>
    </location>
</feature>
<keyword evidence="5" id="KW-1185">Reference proteome</keyword>
<feature type="non-terminal residue" evidence="4">
    <location>
        <position position="1"/>
    </location>
</feature>
<reference evidence="4 5" key="1">
    <citation type="submission" date="2020-12" db="EMBL/GenBank/DDBJ databases">
        <title>Metabolic potential, ecology and presence of endohyphal bacteria is reflected in genomic diversity of Mucoromycotina.</title>
        <authorList>
            <person name="Muszewska A."/>
            <person name="Okrasinska A."/>
            <person name="Steczkiewicz K."/>
            <person name="Drgas O."/>
            <person name="Orlowska M."/>
            <person name="Perlinska-Lenart U."/>
            <person name="Aleksandrzak-Piekarczyk T."/>
            <person name="Szatraj K."/>
            <person name="Zielenkiewicz U."/>
            <person name="Pilsyk S."/>
            <person name="Malc E."/>
            <person name="Mieczkowski P."/>
            <person name="Kruszewska J.S."/>
            <person name="Biernat P."/>
            <person name="Pawlowska J."/>
        </authorList>
    </citation>
    <scope>NUCLEOTIDE SEQUENCE [LARGE SCALE GENOMIC DNA]</scope>
    <source>
        <strain evidence="4 5">CBS 142.35</strain>
    </source>
</reference>
<dbReference type="OrthoDB" id="4726at2759"/>
<name>A0A8H7VCA0_9FUNG</name>
<protein>
    <recommendedName>
        <fullName evidence="3">RRM domain-containing protein</fullName>
    </recommendedName>
</protein>
<dbReference type="AlphaFoldDB" id="A0A8H7VCA0"/>
<dbReference type="InterPro" id="IPR035979">
    <property type="entry name" value="RBD_domain_sf"/>
</dbReference>
<comment type="caution">
    <text evidence="4">The sequence shown here is derived from an EMBL/GenBank/DDBJ whole genome shotgun (WGS) entry which is preliminary data.</text>
</comment>
<feature type="region of interest" description="Disordered" evidence="2">
    <location>
        <begin position="182"/>
        <end position="210"/>
    </location>
</feature>
<evidence type="ECO:0000313" key="5">
    <source>
        <dbReference type="Proteomes" id="UP000646827"/>
    </source>
</evidence>
<feature type="compositionally biased region" description="Acidic residues" evidence="2">
    <location>
        <begin position="200"/>
        <end position="210"/>
    </location>
</feature>
<dbReference type="Proteomes" id="UP000646827">
    <property type="component" value="Unassembled WGS sequence"/>
</dbReference>
<dbReference type="Pfam" id="PF00076">
    <property type="entry name" value="RRM_1"/>
    <property type="match status" value="2"/>
</dbReference>
<dbReference type="PROSITE" id="PS50102">
    <property type="entry name" value="RRM"/>
    <property type="match status" value="2"/>
</dbReference>
<sequence length="330" mass="37455">MSDSTSISNSNNSEQTVKVANITFNATEDIIRKLFEFLGPITSLQLRDSPYKDGSREAIIEFQDHDTATTALHLSGTELGDRILVISFYSSTPTPFYKPNVSTTTTKDNENTIHVYHLSPTVTETDLSHLLSPCGPIIKMTLEKDGQDEWNSAMIEFETLQGAVAAVHFNGRLLKDQPISIYRHSNSQSSQDEKKNHPDEMDERQDMDDPVNVEEKVQEGEVVVENDWIDIVHHPEEVEVVNGTDIEEVVEEEVEAEIIVIVIDIIVLEEEEVEAENDMIDIVLHREEVEEVQAEINMLVEEEEVVVMNEEEDEIIIITIHHLKNHDVEI</sequence>
<accession>A0A8H7VCA0</accession>
<dbReference type="SMART" id="SM00360">
    <property type="entry name" value="RRM"/>
    <property type="match status" value="2"/>
</dbReference>
<dbReference type="CDD" id="cd00590">
    <property type="entry name" value="RRM_SF"/>
    <property type="match status" value="1"/>
</dbReference>
<feature type="domain" description="RRM" evidence="3">
    <location>
        <begin position="15"/>
        <end position="91"/>
    </location>
</feature>
<dbReference type="GO" id="GO:0003723">
    <property type="term" value="F:RNA binding"/>
    <property type="evidence" value="ECO:0007669"/>
    <property type="project" value="UniProtKB-UniRule"/>
</dbReference>
<gene>
    <name evidence="4" type="ORF">INT45_005537</name>
</gene>
<dbReference type="SUPFAM" id="SSF54928">
    <property type="entry name" value="RNA-binding domain, RBD"/>
    <property type="match status" value="2"/>
</dbReference>
<evidence type="ECO:0000256" key="2">
    <source>
        <dbReference type="SAM" id="MobiDB-lite"/>
    </source>
</evidence>
<evidence type="ECO:0000259" key="3">
    <source>
        <dbReference type="PROSITE" id="PS50102"/>
    </source>
</evidence>
<organism evidence="4 5">
    <name type="scientific">Circinella minor</name>
    <dbReference type="NCBI Taxonomy" id="1195481"/>
    <lineage>
        <taxon>Eukaryota</taxon>
        <taxon>Fungi</taxon>
        <taxon>Fungi incertae sedis</taxon>
        <taxon>Mucoromycota</taxon>
        <taxon>Mucoromycotina</taxon>
        <taxon>Mucoromycetes</taxon>
        <taxon>Mucorales</taxon>
        <taxon>Lichtheimiaceae</taxon>
        <taxon>Circinella</taxon>
    </lineage>
</organism>